<dbReference type="AlphaFoldDB" id="A0A6J6NS25"/>
<dbReference type="GO" id="GO:0006974">
    <property type="term" value="P:DNA damage response"/>
    <property type="evidence" value="ECO:0007669"/>
    <property type="project" value="TreeGrafter"/>
</dbReference>
<organism evidence="2">
    <name type="scientific">freshwater metagenome</name>
    <dbReference type="NCBI Taxonomy" id="449393"/>
    <lineage>
        <taxon>unclassified sequences</taxon>
        <taxon>metagenomes</taxon>
        <taxon>ecological metagenomes</taxon>
    </lineage>
</organism>
<dbReference type="Gene3D" id="3.30.70.2970">
    <property type="entry name" value="Protein of unknown function (DUF541), domain 2"/>
    <property type="match status" value="1"/>
</dbReference>
<evidence type="ECO:0000256" key="1">
    <source>
        <dbReference type="SAM" id="MobiDB-lite"/>
    </source>
</evidence>
<reference evidence="2" key="1">
    <citation type="submission" date="2020-05" db="EMBL/GenBank/DDBJ databases">
        <authorList>
            <person name="Chiriac C."/>
            <person name="Salcher M."/>
            <person name="Ghai R."/>
            <person name="Kavagutti S V."/>
        </authorList>
    </citation>
    <scope>NUCLEOTIDE SEQUENCE</scope>
</reference>
<dbReference type="Pfam" id="PF04402">
    <property type="entry name" value="SIMPL"/>
    <property type="match status" value="1"/>
</dbReference>
<protein>
    <submittedName>
        <fullName evidence="2">Unannotated protein</fullName>
    </submittedName>
</protein>
<dbReference type="Gene3D" id="3.30.110.170">
    <property type="entry name" value="Protein of unknown function (DUF541), domain 1"/>
    <property type="match status" value="1"/>
</dbReference>
<dbReference type="PANTHER" id="PTHR34387:SF2">
    <property type="entry name" value="SLR1258 PROTEIN"/>
    <property type="match status" value="1"/>
</dbReference>
<evidence type="ECO:0000313" key="2">
    <source>
        <dbReference type="EMBL" id="CAB4689419.1"/>
    </source>
</evidence>
<dbReference type="PANTHER" id="PTHR34387">
    <property type="entry name" value="SLR1258 PROTEIN"/>
    <property type="match status" value="1"/>
</dbReference>
<dbReference type="InterPro" id="IPR007497">
    <property type="entry name" value="SIMPL/DUF541"/>
</dbReference>
<dbReference type="InterPro" id="IPR052022">
    <property type="entry name" value="26kDa_periplasmic_antigen"/>
</dbReference>
<accession>A0A6J6NS25</accession>
<sequence>MKSAATMLAILVLAVAAGFLAGRNQHRGTSGDHTVTVAGAGSATAVPDEADFTFGVSNQAKSADEATRTTSEAISRIIAAVKNAGVAEADIQTAQISVYPTTGPNGSNVTGYAASNTVSVKVHTIAKAGSVLDAATGAGANQVNGPTLISSKQNVAYTTALAAAYADAKARATAIADASGEKLGSLRTASEQSSSSPITMSAAKSDTSSTPVEAGTLQIDAQVTVTFDLG</sequence>
<proteinExistence type="predicted"/>
<name>A0A6J6NS25_9ZZZZ</name>
<dbReference type="EMBL" id="CAEZXP010000001">
    <property type="protein sequence ID" value="CAB4689419.1"/>
    <property type="molecule type" value="Genomic_DNA"/>
</dbReference>
<feature type="region of interest" description="Disordered" evidence="1">
    <location>
        <begin position="184"/>
        <end position="213"/>
    </location>
</feature>
<gene>
    <name evidence="2" type="ORF">UFOPK2399_00593</name>
</gene>
<feature type="compositionally biased region" description="Polar residues" evidence="1">
    <location>
        <begin position="187"/>
        <end position="211"/>
    </location>
</feature>